<sequence length="63" mass="7284">MPLRIFGIRRCEDSRRFHDRKRTEDKRPVQAVLTPARRRGNVPPALLRDGRTHDALPPTVIAT</sequence>
<gene>
    <name evidence="2" type="ORF">GCM10019016_103630</name>
</gene>
<evidence type="ECO:0000313" key="3">
    <source>
        <dbReference type="Proteomes" id="UP001501455"/>
    </source>
</evidence>
<name>A0ABP6U6C8_9ACTN</name>
<evidence type="ECO:0000313" key="2">
    <source>
        <dbReference type="EMBL" id="GAA3503253.1"/>
    </source>
</evidence>
<keyword evidence="3" id="KW-1185">Reference proteome</keyword>
<proteinExistence type="predicted"/>
<dbReference type="Proteomes" id="UP001501455">
    <property type="component" value="Unassembled WGS sequence"/>
</dbReference>
<dbReference type="EMBL" id="BAAAXF010000074">
    <property type="protein sequence ID" value="GAA3503253.1"/>
    <property type="molecule type" value="Genomic_DNA"/>
</dbReference>
<evidence type="ECO:0000256" key="1">
    <source>
        <dbReference type="SAM" id="MobiDB-lite"/>
    </source>
</evidence>
<accession>A0ABP6U6C8</accession>
<feature type="region of interest" description="Disordered" evidence="1">
    <location>
        <begin position="39"/>
        <end position="63"/>
    </location>
</feature>
<reference evidence="3" key="1">
    <citation type="journal article" date="2019" name="Int. J. Syst. Evol. Microbiol.">
        <title>The Global Catalogue of Microorganisms (GCM) 10K type strain sequencing project: providing services to taxonomists for standard genome sequencing and annotation.</title>
        <authorList>
            <consortium name="The Broad Institute Genomics Platform"/>
            <consortium name="The Broad Institute Genome Sequencing Center for Infectious Disease"/>
            <person name="Wu L."/>
            <person name="Ma J."/>
        </authorList>
    </citation>
    <scope>NUCLEOTIDE SEQUENCE [LARGE SCALE GENOMIC DNA]</scope>
    <source>
        <strain evidence="3">JCM 4816</strain>
    </source>
</reference>
<comment type="caution">
    <text evidence="2">The sequence shown here is derived from an EMBL/GenBank/DDBJ whole genome shotgun (WGS) entry which is preliminary data.</text>
</comment>
<protein>
    <submittedName>
        <fullName evidence="2">Uncharacterized protein</fullName>
    </submittedName>
</protein>
<organism evidence="2 3">
    <name type="scientific">Streptomyces prasinosporus</name>
    <dbReference type="NCBI Taxonomy" id="68256"/>
    <lineage>
        <taxon>Bacteria</taxon>
        <taxon>Bacillati</taxon>
        <taxon>Actinomycetota</taxon>
        <taxon>Actinomycetes</taxon>
        <taxon>Kitasatosporales</taxon>
        <taxon>Streptomycetaceae</taxon>
        <taxon>Streptomyces</taxon>
        <taxon>Streptomyces albogriseolus group</taxon>
    </lineage>
</organism>